<dbReference type="SUPFAM" id="SSF53955">
    <property type="entry name" value="Lysozyme-like"/>
    <property type="match status" value="1"/>
</dbReference>
<organism evidence="3 4">
    <name type="scientific">Gracilinema caldarium (strain ATCC 51460 / DSM 7334 / H1)</name>
    <name type="common">Treponema caldarium</name>
    <dbReference type="NCBI Taxonomy" id="744872"/>
    <lineage>
        <taxon>Bacteria</taxon>
        <taxon>Pseudomonadati</taxon>
        <taxon>Spirochaetota</taxon>
        <taxon>Spirochaetia</taxon>
        <taxon>Spirochaetales</taxon>
        <taxon>Breznakiellaceae</taxon>
        <taxon>Gracilinema</taxon>
    </lineage>
</organism>
<evidence type="ECO:0000313" key="4">
    <source>
        <dbReference type="Proteomes" id="UP000000503"/>
    </source>
</evidence>
<keyword evidence="1" id="KW-0472">Membrane</keyword>
<dbReference type="eggNOG" id="COG0741">
    <property type="taxonomic scope" value="Bacteria"/>
</dbReference>
<reference evidence="4" key="1">
    <citation type="journal article" date="2013" name="Stand. Genomic Sci.">
        <title>Genome sequence of the thermophilic fresh-water bacterium Spirochaeta caldaria type strain (H1(T)), reclassification of Spirochaeta caldaria, Spirochaeta stenostrepta, and Spirochaeta zuelzerae in the genus Treponema as Treponema caldaria comb. nov., Treponema stenostrepta comb. nov., and Treponema zuelzerae comb. nov., and emendation of the genus Treponema.</title>
        <authorList>
            <person name="Abt B."/>
            <person name="Goker M."/>
            <person name="Scheuner C."/>
            <person name="Han C."/>
            <person name="Lu M."/>
            <person name="Misra M."/>
            <person name="Lapidus A."/>
            <person name="Nolan M."/>
            <person name="Lucas S."/>
            <person name="Hammon N."/>
            <person name="Deshpande S."/>
            <person name="Cheng J.F."/>
            <person name="Tapia R."/>
            <person name="Goodwin L.A."/>
            <person name="Pitluck S."/>
            <person name="Liolios K."/>
            <person name="Pagani I."/>
            <person name="Ivanova N."/>
            <person name="Mavromatis K."/>
            <person name="Mikhailova N."/>
            <person name="Huntemann M."/>
            <person name="Pati A."/>
            <person name="Chen A."/>
            <person name="Palaniappan K."/>
            <person name="Land M."/>
            <person name="Hauser L."/>
            <person name="Jeffries C.D."/>
            <person name="Rohde M."/>
            <person name="Spring S."/>
            <person name="Gronow S."/>
            <person name="Detter J.C."/>
            <person name="Bristow J."/>
            <person name="Eisen J.A."/>
            <person name="Markowitz V."/>
            <person name="Hugenholtz P."/>
            <person name="Kyrpides N.C."/>
            <person name="Woyke T."/>
            <person name="Klenk H.P."/>
        </authorList>
    </citation>
    <scope>NUCLEOTIDE SEQUENCE</scope>
    <source>
        <strain evidence="4">ATCC 51460 / DSM 7334 / H1</strain>
    </source>
</reference>
<dbReference type="EMBL" id="CP002868">
    <property type="protein sequence ID" value="AEJ20674.1"/>
    <property type="molecule type" value="Genomic_DNA"/>
</dbReference>
<keyword evidence="1" id="KW-0812">Transmembrane</keyword>
<dbReference type="Proteomes" id="UP000000503">
    <property type="component" value="Chromosome"/>
</dbReference>
<name>F8EY13_GRAC1</name>
<feature type="domain" description="Transglycosylase SLT" evidence="2">
    <location>
        <begin position="96"/>
        <end position="195"/>
    </location>
</feature>
<evidence type="ECO:0000259" key="2">
    <source>
        <dbReference type="Pfam" id="PF01464"/>
    </source>
</evidence>
<proteinExistence type="predicted"/>
<evidence type="ECO:0000313" key="3">
    <source>
        <dbReference type="EMBL" id="AEJ20674.1"/>
    </source>
</evidence>
<dbReference type="RefSeq" id="WP_013969952.1">
    <property type="nucleotide sequence ID" value="NC_015732.1"/>
</dbReference>
<dbReference type="OrthoDB" id="360732at2"/>
<dbReference type="InterPro" id="IPR008258">
    <property type="entry name" value="Transglycosylase_SLT_dom_1"/>
</dbReference>
<dbReference type="STRING" id="744872.Spica_2573"/>
<sequence length="259" mass="29483">MIRSKVYLISILIVVLGLGVGVSWYCFNTSKVDVFGSIEDKTEWVALHPKEYRDAILKVHQNKIDVILTLYRDPNSKESVIAFFEAITHNRQVAEIILKYADEFEIEPSLAFALAWEESQYNIRAYNKNKVSEDRGLFQLNSKSFPNLKVEDFYNPDLNARYGIAHLRWCLDLAGSEVAGLAMYNAGTNRVRSDSTPKSTLDYVSRIQTFRNGIEELFQQELASRWVIVEGGVKPAEQKAGPSRLAAVRFPLLNAFRQP</sequence>
<dbReference type="AlphaFoldDB" id="F8EY13"/>
<protein>
    <submittedName>
        <fullName evidence="3">Lytic transglycosylase catalytic</fullName>
    </submittedName>
</protein>
<evidence type="ECO:0000256" key="1">
    <source>
        <dbReference type="SAM" id="Phobius"/>
    </source>
</evidence>
<gene>
    <name evidence="3" type="ordered locus">Spica_2573</name>
</gene>
<keyword evidence="4" id="KW-1185">Reference proteome</keyword>
<dbReference type="Gene3D" id="1.10.530.10">
    <property type="match status" value="1"/>
</dbReference>
<keyword evidence="1" id="KW-1133">Transmembrane helix</keyword>
<accession>F8EY13</accession>
<dbReference type="InterPro" id="IPR023346">
    <property type="entry name" value="Lysozyme-like_dom_sf"/>
</dbReference>
<dbReference type="HOGENOM" id="CLU_1073395_0_0_12"/>
<dbReference type="KEGG" id="scd:Spica_2573"/>
<dbReference type="Pfam" id="PF01464">
    <property type="entry name" value="SLT"/>
    <property type="match status" value="1"/>
</dbReference>
<feature type="transmembrane region" description="Helical" evidence="1">
    <location>
        <begin position="7"/>
        <end position="25"/>
    </location>
</feature>